<gene>
    <name evidence="13" type="ORF">WB794_04230</name>
</gene>
<dbReference type="Pfam" id="PF00702">
    <property type="entry name" value="Hydrolase"/>
    <property type="match status" value="1"/>
</dbReference>
<dbReference type="InterPro" id="IPR012312">
    <property type="entry name" value="Hemerythrin-like"/>
</dbReference>
<dbReference type="PANTHER" id="PTHR48085">
    <property type="entry name" value="CADMIUM/ZINC-TRANSPORTING ATPASE HMA2-RELATED"/>
    <property type="match status" value="1"/>
</dbReference>
<dbReference type="EC" id="7.2.2.12" evidence="8"/>
<feature type="transmembrane region" description="Helical" evidence="10">
    <location>
        <begin position="223"/>
        <end position="242"/>
    </location>
</feature>
<comment type="catalytic activity">
    <reaction evidence="9">
        <text>Zn(2+)(in) + ATP + H2O = Zn(2+)(out) + ADP + phosphate + H(+)</text>
        <dbReference type="Rhea" id="RHEA:20621"/>
        <dbReference type="ChEBI" id="CHEBI:15377"/>
        <dbReference type="ChEBI" id="CHEBI:15378"/>
        <dbReference type="ChEBI" id="CHEBI:29105"/>
        <dbReference type="ChEBI" id="CHEBI:30616"/>
        <dbReference type="ChEBI" id="CHEBI:43474"/>
        <dbReference type="ChEBI" id="CHEBI:456216"/>
        <dbReference type="EC" id="7.2.2.12"/>
    </reaction>
</comment>
<evidence type="ECO:0000256" key="4">
    <source>
        <dbReference type="ARBA" id="ARBA00022723"/>
    </source>
</evidence>
<dbReference type="InterPro" id="IPR023214">
    <property type="entry name" value="HAD_sf"/>
</dbReference>
<comment type="caution">
    <text evidence="13">The sequence shown here is derived from an EMBL/GenBank/DDBJ whole genome shotgun (WGS) entry which is preliminary data.</text>
</comment>
<feature type="transmembrane region" description="Helical" evidence="10">
    <location>
        <begin position="6"/>
        <end position="22"/>
    </location>
</feature>
<dbReference type="CDD" id="cd12108">
    <property type="entry name" value="Hr-like"/>
    <property type="match status" value="1"/>
</dbReference>
<evidence type="ECO:0000259" key="11">
    <source>
        <dbReference type="Pfam" id="PF00122"/>
    </source>
</evidence>
<dbReference type="PANTHER" id="PTHR48085:SF5">
    <property type="entry name" value="CADMIUM_ZINC-TRANSPORTING ATPASE HMA4-RELATED"/>
    <property type="match status" value="1"/>
</dbReference>
<dbReference type="InterPro" id="IPR023299">
    <property type="entry name" value="ATPase_P-typ_cyto_dom_N"/>
</dbReference>
<dbReference type="NCBIfam" id="TIGR01525">
    <property type="entry name" value="ATPase-IB_hvy"/>
    <property type="match status" value="1"/>
</dbReference>
<name>A0AAW9R4F6_9GAMM</name>
<dbReference type="Gene3D" id="3.40.50.1000">
    <property type="entry name" value="HAD superfamily/HAD-like"/>
    <property type="match status" value="1"/>
</dbReference>
<dbReference type="InterPro" id="IPR001757">
    <property type="entry name" value="P_typ_ATPase"/>
</dbReference>
<keyword evidence="3 10" id="KW-0812">Transmembrane</keyword>
<evidence type="ECO:0000256" key="10">
    <source>
        <dbReference type="RuleBase" id="RU362081"/>
    </source>
</evidence>
<dbReference type="Gene3D" id="2.70.150.10">
    <property type="entry name" value="Calcium-transporting ATPase, cytoplasmic transduction domain A"/>
    <property type="match status" value="1"/>
</dbReference>
<reference evidence="13 14" key="1">
    <citation type="journal article" date="2016" name="Antonie Van Leeuwenhoek">
        <title>Denitratimonas tolerans gen. nov., sp. nov., a denitrifying bacterium isolated from a bioreactor for tannery wastewater treatment.</title>
        <authorList>
            <person name="Han S.I."/>
            <person name="Kim J.O."/>
            <person name="Lee Y.R."/>
            <person name="Ekpeghere K.I."/>
            <person name="Koh S.C."/>
            <person name="Whang K.S."/>
        </authorList>
    </citation>
    <scope>NUCLEOTIDE SEQUENCE [LARGE SCALE GENOMIC DNA]</scope>
    <source>
        <strain evidence="13 14">KACC 17565</strain>
    </source>
</reference>
<sequence length="755" mass="78594">MGVFSASAMGLLVGVVLWLLDLREAAAWSWRIGSLIVGVPLLVTVVRGLLRRDGGVDVLALISIVGALALGQDLTAAIIALMLGGGQLLESFAERRAGREMSALLGRAPRVATRYRGSELEEVALGEVVPGDRLMVRHGEVLPVDGVLASARAVLDESALSGESMPVTHARGEHLRSGTVNAADAFDLIAAAAAADSTYAGIVRLVEQAQSSRAPAMRLADRYAGWFVPLALAVAGGAWLATGDPIRALAVIVVATPCPLLLAVPVAVVSGISRCASRGVLVKGGGALESLAAARSLFFDKTGTLTAGRAHLVSVETFGTHAADRVLALAASLEQASAHVLAGAIISAARERGLALEGAEDTRETAGSGLVGTVGGTRVAVGSVAFVTSQAAVPPSVTSVLDRAVGEGTSLVLVAIDGEAAGALLLADLVRTETPRALRLLRRAGIERIVMLTGDRQDVADAVGAGLGVDEVLAEQTPEDKLTVIRAASEIAPCVMVGDGINDAPALAAADVGVAMGARGATASAEAADVVLLVDRLDRLAETVNIAHRTRTIALQSVFFGMGFSLVAMGFAAFGFLTPLHGALLQEVIDVAVILNALRVLRVQPVRASRHHLSQEDVDRLHAEHEQLAPLLDHLAAVAARLPSLSGPEASRLLGELEHRLQTELLAHEHADDREVYPAVAALLGGDDPLAAMSRSHREIFRLHHRLAALIDGLDPQTPDPQALQDVQRLLYGLDAILRLHFAQEEEIYSGLSYA</sequence>
<dbReference type="InterPro" id="IPR008250">
    <property type="entry name" value="ATPase_P-typ_transduc_dom_A_sf"/>
</dbReference>
<comment type="subcellular location">
    <subcellularLocation>
        <location evidence="10">Cell membrane</location>
    </subcellularLocation>
    <subcellularLocation>
        <location evidence="1">Membrane</location>
    </subcellularLocation>
</comment>
<comment type="similarity">
    <text evidence="2 10">Belongs to the cation transport ATPase (P-type) (TC 3.A.3) family. Type IB subfamily.</text>
</comment>
<dbReference type="EMBL" id="JBBDHC010000004">
    <property type="protein sequence ID" value="MEJ1248884.1"/>
    <property type="molecule type" value="Genomic_DNA"/>
</dbReference>
<evidence type="ECO:0000256" key="8">
    <source>
        <dbReference type="ARBA" id="ARBA00039097"/>
    </source>
</evidence>
<dbReference type="SFLD" id="SFLDF00027">
    <property type="entry name" value="p-type_atpase"/>
    <property type="match status" value="1"/>
</dbReference>
<evidence type="ECO:0000313" key="13">
    <source>
        <dbReference type="EMBL" id="MEJ1248884.1"/>
    </source>
</evidence>
<dbReference type="Pfam" id="PF00122">
    <property type="entry name" value="E1-E2_ATPase"/>
    <property type="match status" value="1"/>
</dbReference>
<evidence type="ECO:0000256" key="3">
    <source>
        <dbReference type="ARBA" id="ARBA00022692"/>
    </source>
</evidence>
<feature type="domain" description="Hemerythrin-like" evidence="12">
    <location>
        <begin position="618"/>
        <end position="749"/>
    </location>
</feature>
<keyword evidence="4 10" id="KW-0479">Metal-binding</keyword>
<proteinExistence type="inferred from homology"/>
<evidence type="ECO:0000256" key="9">
    <source>
        <dbReference type="ARBA" id="ARBA00047308"/>
    </source>
</evidence>
<dbReference type="NCBIfam" id="TIGR01494">
    <property type="entry name" value="ATPase_P-type"/>
    <property type="match status" value="1"/>
</dbReference>
<dbReference type="GO" id="GO:0046872">
    <property type="term" value="F:metal ion binding"/>
    <property type="evidence" value="ECO:0007669"/>
    <property type="project" value="UniProtKB-KW"/>
</dbReference>
<dbReference type="SFLD" id="SFLDS00003">
    <property type="entry name" value="Haloacid_Dehalogenase"/>
    <property type="match status" value="1"/>
</dbReference>
<dbReference type="InterPro" id="IPR059000">
    <property type="entry name" value="ATPase_P-type_domA"/>
</dbReference>
<keyword evidence="10" id="KW-1003">Cell membrane</keyword>
<organism evidence="13 14">
    <name type="scientific">Denitratimonas tolerans</name>
    <dbReference type="NCBI Taxonomy" id="1338420"/>
    <lineage>
        <taxon>Bacteria</taxon>
        <taxon>Pseudomonadati</taxon>
        <taxon>Pseudomonadota</taxon>
        <taxon>Gammaproteobacteria</taxon>
        <taxon>Lysobacterales</taxon>
        <taxon>Lysobacteraceae</taxon>
        <taxon>Denitratimonas</taxon>
    </lineage>
</organism>
<dbReference type="InterPro" id="IPR018303">
    <property type="entry name" value="ATPase_P-typ_P_site"/>
</dbReference>
<dbReference type="SUPFAM" id="SSF81653">
    <property type="entry name" value="Calcium ATPase, transduction domain A"/>
    <property type="match status" value="1"/>
</dbReference>
<evidence type="ECO:0000259" key="12">
    <source>
        <dbReference type="Pfam" id="PF01814"/>
    </source>
</evidence>
<keyword evidence="5" id="KW-1278">Translocase</keyword>
<feature type="transmembrane region" description="Helical" evidence="10">
    <location>
        <begin position="558"/>
        <end position="577"/>
    </location>
</feature>
<feature type="domain" description="P-type ATPase A" evidence="11">
    <location>
        <begin position="108"/>
        <end position="207"/>
    </location>
</feature>
<dbReference type="InterPro" id="IPR036412">
    <property type="entry name" value="HAD-like_sf"/>
</dbReference>
<dbReference type="GO" id="GO:0005524">
    <property type="term" value="F:ATP binding"/>
    <property type="evidence" value="ECO:0007669"/>
    <property type="project" value="UniProtKB-UniRule"/>
</dbReference>
<dbReference type="InterPro" id="IPR023298">
    <property type="entry name" value="ATPase_P-typ_TM_dom_sf"/>
</dbReference>
<dbReference type="InterPro" id="IPR044492">
    <property type="entry name" value="P_typ_ATPase_HD_dom"/>
</dbReference>
<keyword evidence="7 10" id="KW-0472">Membrane</keyword>
<dbReference type="SFLD" id="SFLDG00002">
    <property type="entry name" value="C1.7:_P-type_atpase_like"/>
    <property type="match status" value="1"/>
</dbReference>
<dbReference type="GO" id="GO:0016463">
    <property type="term" value="F:P-type zinc transporter activity"/>
    <property type="evidence" value="ECO:0007669"/>
    <property type="project" value="UniProtKB-EC"/>
</dbReference>
<accession>A0AAW9R4F6</accession>
<dbReference type="AlphaFoldDB" id="A0AAW9R4F6"/>
<feature type="transmembrane region" description="Helical" evidence="10">
    <location>
        <begin position="248"/>
        <end position="269"/>
    </location>
</feature>
<evidence type="ECO:0000256" key="6">
    <source>
        <dbReference type="ARBA" id="ARBA00022989"/>
    </source>
</evidence>
<keyword evidence="10" id="KW-0067">ATP-binding</keyword>
<dbReference type="SUPFAM" id="SSF81660">
    <property type="entry name" value="Metal cation-transporting ATPase, ATP-binding domain N"/>
    <property type="match status" value="1"/>
</dbReference>
<feature type="transmembrane region" description="Helical" evidence="10">
    <location>
        <begin position="62"/>
        <end position="89"/>
    </location>
</feature>
<dbReference type="GO" id="GO:0005886">
    <property type="term" value="C:plasma membrane"/>
    <property type="evidence" value="ECO:0007669"/>
    <property type="project" value="UniProtKB-SubCell"/>
</dbReference>
<dbReference type="GO" id="GO:0015086">
    <property type="term" value="F:cadmium ion transmembrane transporter activity"/>
    <property type="evidence" value="ECO:0007669"/>
    <property type="project" value="TreeGrafter"/>
</dbReference>
<keyword evidence="14" id="KW-1185">Reference proteome</keyword>
<dbReference type="InterPro" id="IPR027256">
    <property type="entry name" value="P-typ_ATPase_IB"/>
</dbReference>
<feature type="transmembrane region" description="Helical" evidence="10">
    <location>
        <begin position="29"/>
        <end position="50"/>
    </location>
</feature>
<protein>
    <recommendedName>
        <fullName evidence="8">P-type Zn(2+) transporter</fullName>
        <ecNumber evidence="8">7.2.2.12</ecNumber>
    </recommendedName>
</protein>
<dbReference type="RefSeq" id="WP_337334603.1">
    <property type="nucleotide sequence ID" value="NZ_JBBDHC010000004.1"/>
</dbReference>
<dbReference type="Gene3D" id="3.40.1110.10">
    <property type="entry name" value="Calcium-transporting ATPase, cytoplasmic domain N"/>
    <property type="match status" value="1"/>
</dbReference>
<evidence type="ECO:0000256" key="5">
    <source>
        <dbReference type="ARBA" id="ARBA00022967"/>
    </source>
</evidence>
<evidence type="ECO:0000256" key="7">
    <source>
        <dbReference type="ARBA" id="ARBA00023136"/>
    </source>
</evidence>
<dbReference type="SUPFAM" id="SSF81665">
    <property type="entry name" value="Calcium ATPase, transmembrane domain M"/>
    <property type="match status" value="1"/>
</dbReference>
<dbReference type="Proteomes" id="UP001364472">
    <property type="component" value="Unassembled WGS sequence"/>
</dbReference>
<keyword evidence="10" id="KW-0547">Nucleotide-binding</keyword>
<dbReference type="InterPro" id="IPR051014">
    <property type="entry name" value="Cation_Transport_ATPase_IB"/>
</dbReference>
<dbReference type="PROSITE" id="PS00154">
    <property type="entry name" value="ATPASE_E1_E2"/>
    <property type="match status" value="1"/>
</dbReference>
<dbReference type="Gene3D" id="1.20.120.520">
    <property type="entry name" value="nmb1532 protein domain like"/>
    <property type="match status" value="1"/>
</dbReference>
<dbReference type="Pfam" id="PF01814">
    <property type="entry name" value="Hemerythrin"/>
    <property type="match status" value="1"/>
</dbReference>
<keyword evidence="6 10" id="KW-1133">Transmembrane helix</keyword>
<dbReference type="GO" id="GO:0016887">
    <property type="term" value="F:ATP hydrolysis activity"/>
    <property type="evidence" value="ECO:0007669"/>
    <property type="project" value="InterPro"/>
</dbReference>
<evidence type="ECO:0000256" key="2">
    <source>
        <dbReference type="ARBA" id="ARBA00006024"/>
    </source>
</evidence>
<evidence type="ECO:0000256" key="1">
    <source>
        <dbReference type="ARBA" id="ARBA00004370"/>
    </source>
</evidence>
<dbReference type="PRINTS" id="PR00119">
    <property type="entry name" value="CATATPASE"/>
</dbReference>
<dbReference type="SUPFAM" id="SSF56784">
    <property type="entry name" value="HAD-like"/>
    <property type="match status" value="1"/>
</dbReference>
<evidence type="ECO:0000313" key="14">
    <source>
        <dbReference type="Proteomes" id="UP001364472"/>
    </source>
</evidence>